<organism evidence="1 2">
    <name type="scientific">Palleronia pelagia</name>
    <dbReference type="NCBI Taxonomy" id="387096"/>
    <lineage>
        <taxon>Bacteria</taxon>
        <taxon>Pseudomonadati</taxon>
        <taxon>Pseudomonadota</taxon>
        <taxon>Alphaproteobacteria</taxon>
        <taxon>Rhodobacterales</taxon>
        <taxon>Roseobacteraceae</taxon>
        <taxon>Palleronia</taxon>
    </lineage>
</organism>
<accession>A0A1H8HYA7</accession>
<dbReference type="Proteomes" id="UP000199372">
    <property type="component" value="Unassembled WGS sequence"/>
</dbReference>
<dbReference type="RefSeq" id="WP_091845668.1">
    <property type="nucleotide sequence ID" value="NZ_FOCM01000005.1"/>
</dbReference>
<protein>
    <submittedName>
        <fullName evidence="1">Uncharacterized protein</fullName>
    </submittedName>
</protein>
<sequence>MSAAREIPSLPAADPATISDQLLETLIGIAEDARTGSTTEDKAALLLICAQPCLEELLDSRRRAAAGLELVPDITPSNVVPLLGPGDRP</sequence>
<gene>
    <name evidence="1" type="ORF">SAMN04488011_10541</name>
</gene>
<evidence type="ECO:0000313" key="1">
    <source>
        <dbReference type="EMBL" id="SEN61041.1"/>
    </source>
</evidence>
<dbReference type="EMBL" id="FOCM01000005">
    <property type="protein sequence ID" value="SEN61041.1"/>
    <property type="molecule type" value="Genomic_DNA"/>
</dbReference>
<reference evidence="2" key="1">
    <citation type="submission" date="2016-10" db="EMBL/GenBank/DDBJ databases">
        <authorList>
            <person name="Varghese N."/>
            <person name="Submissions S."/>
        </authorList>
    </citation>
    <scope>NUCLEOTIDE SEQUENCE [LARGE SCALE GENOMIC DNA]</scope>
    <source>
        <strain evidence="2">DSM 26893</strain>
    </source>
</reference>
<evidence type="ECO:0000313" key="2">
    <source>
        <dbReference type="Proteomes" id="UP000199372"/>
    </source>
</evidence>
<proteinExistence type="predicted"/>
<name>A0A1H8HYA7_9RHOB</name>
<dbReference type="AlphaFoldDB" id="A0A1H8HYA7"/>
<keyword evidence="2" id="KW-1185">Reference proteome</keyword>